<evidence type="ECO:0000313" key="1">
    <source>
        <dbReference type="EMBL" id="MBX36093.1"/>
    </source>
</evidence>
<name>A0A2P2N0U3_RHIMU</name>
<dbReference type="EMBL" id="GGEC01055609">
    <property type="protein sequence ID" value="MBX36093.1"/>
    <property type="molecule type" value="Transcribed_RNA"/>
</dbReference>
<proteinExistence type="predicted"/>
<dbReference type="AlphaFoldDB" id="A0A2P2N0U3"/>
<sequence>MINKQYGRNQRVTTYARWYKGWQPTERINRTTPGRNQKEVMLWSNRGDQQTF</sequence>
<accession>A0A2P2N0U3</accession>
<protein>
    <submittedName>
        <fullName evidence="1">Uncharacterized protein</fullName>
    </submittedName>
</protein>
<reference evidence="1" key="1">
    <citation type="submission" date="2018-02" db="EMBL/GenBank/DDBJ databases">
        <title>Rhizophora mucronata_Transcriptome.</title>
        <authorList>
            <person name="Meera S.P."/>
            <person name="Sreeshan A."/>
            <person name="Augustine A."/>
        </authorList>
    </citation>
    <scope>NUCLEOTIDE SEQUENCE</scope>
    <source>
        <tissue evidence="1">Leaf</tissue>
    </source>
</reference>
<organism evidence="1">
    <name type="scientific">Rhizophora mucronata</name>
    <name type="common">Asiatic mangrove</name>
    <dbReference type="NCBI Taxonomy" id="61149"/>
    <lineage>
        <taxon>Eukaryota</taxon>
        <taxon>Viridiplantae</taxon>
        <taxon>Streptophyta</taxon>
        <taxon>Embryophyta</taxon>
        <taxon>Tracheophyta</taxon>
        <taxon>Spermatophyta</taxon>
        <taxon>Magnoliopsida</taxon>
        <taxon>eudicotyledons</taxon>
        <taxon>Gunneridae</taxon>
        <taxon>Pentapetalae</taxon>
        <taxon>rosids</taxon>
        <taxon>fabids</taxon>
        <taxon>Malpighiales</taxon>
        <taxon>Rhizophoraceae</taxon>
        <taxon>Rhizophora</taxon>
    </lineage>
</organism>